<proteinExistence type="predicted"/>
<dbReference type="RefSeq" id="WP_011467831.1">
    <property type="nucleotide sequence ID" value="NC_007912.1"/>
</dbReference>
<organism evidence="3 4">
    <name type="scientific">Saccharophagus degradans (strain 2-40 / ATCC 43961 / DSM 17024)</name>
    <dbReference type="NCBI Taxonomy" id="203122"/>
    <lineage>
        <taxon>Bacteria</taxon>
        <taxon>Pseudomonadati</taxon>
        <taxon>Pseudomonadota</taxon>
        <taxon>Gammaproteobacteria</taxon>
        <taxon>Cellvibrionales</taxon>
        <taxon>Cellvibrionaceae</taxon>
        <taxon>Saccharophagus</taxon>
    </lineage>
</organism>
<feature type="chain" id="PRO_5004199756" evidence="2">
    <location>
        <begin position="21"/>
        <end position="165"/>
    </location>
</feature>
<dbReference type="GeneID" id="98613023"/>
<keyword evidence="2" id="KW-0732">Signal</keyword>
<dbReference type="STRING" id="203122.Sde_1349"/>
<feature type="signal peptide" evidence="2">
    <location>
        <begin position="1"/>
        <end position="20"/>
    </location>
</feature>
<gene>
    <name evidence="3" type="ordered locus">Sde_1349</name>
</gene>
<dbReference type="KEGG" id="sde:Sde_1349"/>
<protein>
    <submittedName>
        <fullName evidence="3">Uncharacterized protein</fullName>
    </submittedName>
</protein>
<name>Q21L18_SACD2</name>
<evidence type="ECO:0000313" key="4">
    <source>
        <dbReference type="Proteomes" id="UP000001947"/>
    </source>
</evidence>
<feature type="region of interest" description="Disordered" evidence="1">
    <location>
        <begin position="137"/>
        <end position="165"/>
    </location>
</feature>
<evidence type="ECO:0000313" key="3">
    <source>
        <dbReference type="EMBL" id="ABD80611.1"/>
    </source>
</evidence>
<reference evidence="3 4" key="1">
    <citation type="journal article" date="2008" name="PLoS Genet.">
        <title>Complete genome sequence of the complex carbohydrate-degrading marine bacterium, Saccharophagus degradans strain 2-40 T.</title>
        <authorList>
            <person name="Weiner R.M."/>
            <person name="Taylor L.E.II."/>
            <person name="Henrissat B."/>
            <person name="Hauser L."/>
            <person name="Land M."/>
            <person name="Coutinho P.M."/>
            <person name="Rancurel C."/>
            <person name="Saunders E.H."/>
            <person name="Longmire A.G."/>
            <person name="Zhang H."/>
            <person name="Bayer E.A."/>
            <person name="Gilbert H.J."/>
            <person name="Larimer F."/>
            <person name="Zhulin I.B."/>
            <person name="Ekborg N.A."/>
            <person name="Lamed R."/>
            <person name="Richardson P.M."/>
            <person name="Borovok I."/>
            <person name="Hutcheson S."/>
        </authorList>
    </citation>
    <scope>NUCLEOTIDE SEQUENCE [LARGE SCALE GENOMIC DNA]</scope>
    <source>
        <strain evidence="4">2-40 / ATCC 43961 / DSM 17024</strain>
    </source>
</reference>
<dbReference type="Proteomes" id="UP000001947">
    <property type="component" value="Chromosome"/>
</dbReference>
<evidence type="ECO:0000256" key="2">
    <source>
        <dbReference type="SAM" id="SignalP"/>
    </source>
</evidence>
<dbReference type="AlphaFoldDB" id="Q21L18"/>
<keyword evidence="4" id="KW-1185">Reference proteome</keyword>
<dbReference type="HOGENOM" id="CLU_1609598_0_0_6"/>
<accession>Q21L18</accession>
<evidence type="ECO:0000256" key="1">
    <source>
        <dbReference type="SAM" id="MobiDB-lite"/>
    </source>
</evidence>
<dbReference type="OrthoDB" id="9181795at2"/>
<dbReference type="EMBL" id="CP000282">
    <property type="protein sequence ID" value="ABD80611.1"/>
    <property type="molecule type" value="Genomic_DNA"/>
</dbReference>
<sequence>MFLNRIIVVAVVCSSLPLHADPYPFGRVFTTQEERKILDDWRRNGNVPEENVEAATTEKTVQKPSLTKIELSGYMLREDGSAIVWINGKSELSATRDSVKTSKPNSGTLSVYHEGRRVRLKPGQAWMIDENQVKESYEVTAPKPLPMTNPVPDDGEKSNSETPGD</sequence>